<sequence>MARKKEGWLDFVKRFFRLDARSKTEQKELRKRWALENNQKRSLPPITEPPQGTVLREAEEVPSKSALNVAIVTAAAAEAALAAAEMAAEVLKLSAGVPFPQAAPDASQNNQEKNGSLPIQIDQEKCQRNYPPQAEKKVQDARDYKMRAAIKIQSAFRGYLARKALRALKGIVKLQAIIRGQAVRRQAMTTLKQLQSIVNINSQVCQTRSNVGERSWSNNENCQFEQSSRDNKHTVNKNNSRRWDDGLLSKDKEDAFVLSKKEAMIMRERVKEYVFSHRKSAESEHRIPSGRWRYWLEQWVDTQLNRSREFEDLDPVTYSKDKSGGRQLKPRSHLKNQQQHSQFEQSDSPMMIPRRYIRHRKQYSVGEETFPSSPSIPAYMAATESARAKARPLGSPKLRPGAFDTYSDSYSPYKNKLSLMSSIMSEVPTLNRSYKSGKLGGQLQRGQSLKGSSCNVKSGRVTRNLSLE</sequence>
<feature type="compositionally biased region" description="Polar residues" evidence="4">
    <location>
        <begin position="210"/>
        <end position="226"/>
    </location>
</feature>
<evidence type="ECO:0000256" key="1">
    <source>
        <dbReference type="ARBA" id="ARBA00022860"/>
    </source>
</evidence>
<keyword evidence="1" id="KW-0112">Calmodulin-binding</keyword>
<evidence type="ECO:0000256" key="2">
    <source>
        <dbReference type="ARBA" id="ARBA00024341"/>
    </source>
</evidence>
<evidence type="ECO:0000256" key="4">
    <source>
        <dbReference type="SAM" id="MobiDB-lite"/>
    </source>
</evidence>
<gene>
    <name evidence="6" type="ORF">SAY87_006802</name>
</gene>
<comment type="similarity">
    <text evidence="2">Belongs to the IQD family.</text>
</comment>
<feature type="region of interest" description="Disordered" evidence="4">
    <location>
        <begin position="317"/>
        <end position="349"/>
    </location>
</feature>
<dbReference type="Pfam" id="PF00612">
    <property type="entry name" value="IQ"/>
    <property type="match status" value="1"/>
</dbReference>
<dbReference type="AlphaFoldDB" id="A0AAN7JXI1"/>
<comment type="caution">
    <text evidence="6">The sequence shown here is derived from an EMBL/GenBank/DDBJ whole genome shotgun (WGS) entry which is preliminary data.</text>
</comment>
<name>A0AAN7JXI1_9MYRT</name>
<dbReference type="EMBL" id="JAXIOK010000013">
    <property type="protein sequence ID" value="KAK4756675.1"/>
    <property type="molecule type" value="Genomic_DNA"/>
</dbReference>
<dbReference type="Proteomes" id="UP001345219">
    <property type="component" value="Chromosome 6"/>
</dbReference>
<dbReference type="InterPro" id="IPR025064">
    <property type="entry name" value="DUF4005"/>
</dbReference>
<feature type="compositionally biased region" description="Polar residues" evidence="4">
    <location>
        <begin position="335"/>
        <end position="348"/>
    </location>
</feature>
<comment type="subunit">
    <text evidence="3">Binds to multiple calmodulin (CaM) in the presence of Ca(2+) and CaM-like proteins.</text>
</comment>
<dbReference type="GO" id="GO:0005516">
    <property type="term" value="F:calmodulin binding"/>
    <property type="evidence" value="ECO:0007669"/>
    <property type="project" value="UniProtKB-KW"/>
</dbReference>
<evidence type="ECO:0000259" key="5">
    <source>
        <dbReference type="Pfam" id="PF13178"/>
    </source>
</evidence>
<proteinExistence type="inferred from homology"/>
<reference evidence="6 7" key="1">
    <citation type="journal article" date="2023" name="Hortic Res">
        <title>Pangenome of water caltrop reveals structural variations and asymmetric subgenome divergence after allopolyploidization.</title>
        <authorList>
            <person name="Zhang X."/>
            <person name="Chen Y."/>
            <person name="Wang L."/>
            <person name="Yuan Y."/>
            <person name="Fang M."/>
            <person name="Shi L."/>
            <person name="Lu R."/>
            <person name="Comes H.P."/>
            <person name="Ma Y."/>
            <person name="Chen Y."/>
            <person name="Huang G."/>
            <person name="Zhou Y."/>
            <person name="Zheng Z."/>
            <person name="Qiu Y."/>
        </authorList>
    </citation>
    <scope>NUCLEOTIDE SEQUENCE [LARGE SCALE GENOMIC DNA]</scope>
    <source>
        <tissue evidence="6">Roots</tissue>
    </source>
</reference>
<dbReference type="PROSITE" id="PS50096">
    <property type="entry name" value="IQ"/>
    <property type="match status" value="2"/>
</dbReference>
<dbReference type="CDD" id="cd23767">
    <property type="entry name" value="IQCD"/>
    <property type="match status" value="1"/>
</dbReference>
<dbReference type="PANTHER" id="PTHR32295:SF41">
    <property type="entry name" value="PROTEIN IQ-DOMAIN 11"/>
    <property type="match status" value="1"/>
</dbReference>
<keyword evidence="7" id="KW-1185">Reference proteome</keyword>
<dbReference type="Gene3D" id="1.20.5.190">
    <property type="match status" value="1"/>
</dbReference>
<feature type="domain" description="DUF4005" evidence="5">
    <location>
        <begin position="346"/>
        <end position="422"/>
    </location>
</feature>
<evidence type="ECO:0000313" key="7">
    <source>
        <dbReference type="Proteomes" id="UP001345219"/>
    </source>
</evidence>
<evidence type="ECO:0000256" key="3">
    <source>
        <dbReference type="ARBA" id="ARBA00024378"/>
    </source>
</evidence>
<feature type="region of interest" description="Disordered" evidence="4">
    <location>
        <begin position="210"/>
        <end position="244"/>
    </location>
</feature>
<dbReference type="PANTHER" id="PTHR32295">
    <property type="entry name" value="IQ-DOMAIN 5-RELATED"/>
    <property type="match status" value="1"/>
</dbReference>
<dbReference type="Pfam" id="PF13178">
    <property type="entry name" value="DUF4005"/>
    <property type="match status" value="1"/>
</dbReference>
<protein>
    <recommendedName>
        <fullName evidence="5">DUF4005 domain-containing protein</fullName>
    </recommendedName>
</protein>
<accession>A0AAN7JXI1</accession>
<organism evidence="6 7">
    <name type="scientific">Trapa incisa</name>
    <dbReference type="NCBI Taxonomy" id="236973"/>
    <lineage>
        <taxon>Eukaryota</taxon>
        <taxon>Viridiplantae</taxon>
        <taxon>Streptophyta</taxon>
        <taxon>Embryophyta</taxon>
        <taxon>Tracheophyta</taxon>
        <taxon>Spermatophyta</taxon>
        <taxon>Magnoliopsida</taxon>
        <taxon>eudicotyledons</taxon>
        <taxon>Gunneridae</taxon>
        <taxon>Pentapetalae</taxon>
        <taxon>rosids</taxon>
        <taxon>malvids</taxon>
        <taxon>Myrtales</taxon>
        <taxon>Lythraceae</taxon>
        <taxon>Trapa</taxon>
    </lineage>
</organism>
<dbReference type="InterPro" id="IPR000048">
    <property type="entry name" value="IQ_motif_EF-hand-BS"/>
</dbReference>
<evidence type="ECO:0000313" key="6">
    <source>
        <dbReference type="EMBL" id="KAK4756675.1"/>
    </source>
</evidence>
<dbReference type="SMART" id="SM00015">
    <property type="entry name" value="IQ"/>
    <property type="match status" value="2"/>
</dbReference>